<proteinExistence type="predicted"/>
<dbReference type="AlphaFoldDB" id="A0A7R9JQX2"/>
<dbReference type="EMBL" id="OE839552">
    <property type="protein sequence ID" value="CAD7587664.1"/>
    <property type="molecule type" value="Genomic_DNA"/>
</dbReference>
<protein>
    <submittedName>
        <fullName evidence="1">Uncharacterized protein</fullName>
    </submittedName>
</protein>
<name>A0A7R9JQX2_TIMGE</name>
<evidence type="ECO:0000313" key="1">
    <source>
        <dbReference type="EMBL" id="CAD7587664.1"/>
    </source>
</evidence>
<organism evidence="1">
    <name type="scientific">Timema genevievae</name>
    <name type="common">Walking stick</name>
    <dbReference type="NCBI Taxonomy" id="629358"/>
    <lineage>
        <taxon>Eukaryota</taxon>
        <taxon>Metazoa</taxon>
        <taxon>Ecdysozoa</taxon>
        <taxon>Arthropoda</taxon>
        <taxon>Hexapoda</taxon>
        <taxon>Insecta</taxon>
        <taxon>Pterygota</taxon>
        <taxon>Neoptera</taxon>
        <taxon>Polyneoptera</taxon>
        <taxon>Phasmatodea</taxon>
        <taxon>Timematodea</taxon>
        <taxon>Timematoidea</taxon>
        <taxon>Timematidae</taxon>
        <taxon>Timema</taxon>
    </lineage>
</organism>
<accession>A0A7R9JQX2</accession>
<gene>
    <name evidence="1" type="ORF">TGEB3V08_LOCUS1835</name>
</gene>
<sequence>MLAETKGWSEPLAKDPEVPGTIPGASRFFFVKQWIWNEAYCDISGRPARQHLNRLSERSISAVKDNTSQLLIRELVDEEMSEERPAGRLAHRVRWRTLVGDTAARYTLGIVEIRITSSPQIELWSLA</sequence>
<reference evidence="1" key="1">
    <citation type="submission" date="2020-11" db="EMBL/GenBank/DDBJ databases">
        <authorList>
            <person name="Tran Van P."/>
        </authorList>
    </citation>
    <scope>NUCLEOTIDE SEQUENCE</scope>
</reference>